<dbReference type="InterPro" id="IPR018357">
    <property type="entry name" value="Hexapep_transf_CS"/>
</dbReference>
<dbReference type="PROSITE" id="PS00101">
    <property type="entry name" value="HEXAPEP_TRANSFERASES"/>
    <property type="match status" value="1"/>
</dbReference>
<dbReference type="InterPro" id="IPR001451">
    <property type="entry name" value="Hexapep"/>
</dbReference>
<proteinExistence type="predicted"/>
<evidence type="ECO:0000256" key="1">
    <source>
        <dbReference type="ARBA" id="ARBA00022679"/>
    </source>
</evidence>
<dbReference type="PANTHER" id="PTHR43300:SF11">
    <property type="entry name" value="ACETYLTRANSFERASE RV3034C-RELATED"/>
    <property type="match status" value="1"/>
</dbReference>
<reference evidence="3 4" key="1">
    <citation type="submission" date="2016-05" db="EMBL/GenBank/DDBJ databases">
        <title>Bacillus thuringiensis and Bacillus weihenstephanensis as novel biocontrol agents of wilt causing Verticillium species.</title>
        <authorList>
            <person name="Hollensteiner J."/>
            <person name="Wemheuer F."/>
            <person name="Harting R."/>
            <person name="Kolarzyk A."/>
            <person name="Diaz-Valerio S."/>
            <person name="Poehlein A."/>
            <person name="Brzuszkiewicz E."/>
            <person name="Nesemann K."/>
            <person name="Braus-Stromeyer S."/>
            <person name="Braus G."/>
            <person name="Daniel R."/>
            <person name="Liesegang H."/>
        </authorList>
    </citation>
    <scope>NUCLEOTIDE SEQUENCE [LARGE SCALE GENOMIC DNA]</scope>
    <source>
        <strain evidence="3 4">GOE11</strain>
    </source>
</reference>
<accession>A0A1E8BKJ4</accession>
<dbReference type="CDD" id="cd03349">
    <property type="entry name" value="LbH_XAT"/>
    <property type="match status" value="1"/>
</dbReference>
<evidence type="ECO:0000256" key="2">
    <source>
        <dbReference type="ARBA" id="ARBA00022737"/>
    </source>
</evidence>
<dbReference type="PATRIC" id="fig|86662.23.peg.3601"/>
<dbReference type="EMBL" id="LXLX01000045">
    <property type="protein sequence ID" value="OFD89901.1"/>
    <property type="molecule type" value="Genomic_DNA"/>
</dbReference>
<comment type="caution">
    <text evidence="3">The sequence shown here is derived from an EMBL/GenBank/DDBJ whole genome shotgun (WGS) entry which is preliminary data.</text>
</comment>
<evidence type="ECO:0000313" key="3">
    <source>
        <dbReference type="EMBL" id="OFD89901.1"/>
    </source>
</evidence>
<keyword evidence="2" id="KW-0677">Repeat</keyword>
<dbReference type="RefSeq" id="WP_070139782.1">
    <property type="nucleotide sequence ID" value="NZ_LXLM01000041.1"/>
</dbReference>
<dbReference type="InterPro" id="IPR011004">
    <property type="entry name" value="Trimer_LpxA-like_sf"/>
</dbReference>
<keyword evidence="1" id="KW-0808">Transferase</keyword>
<dbReference type="Gene3D" id="2.160.10.10">
    <property type="entry name" value="Hexapeptide repeat proteins"/>
    <property type="match status" value="1"/>
</dbReference>
<dbReference type="Proteomes" id="UP000175835">
    <property type="component" value="Unassembled WGS sequence"/>
</dbReference>
<protein>
    <submittedName>
        <fullName evidence="3">Acetyltransferase</fullName>
    </submittedName>
</protein>
<dbReference type="InterPro" id="IPR050179">
    <property type="entry name" value="Trans_hexapeptide_repeat"/>
</dbReference>
<dbReference type="AlphaFoldDB" id="A0A1E8BKJ4"/>
<organism evidence="3 4">
    <name type="scientific">Bacillus mycoides</name>
    <dbReference type="NCBI Taxonomy" id="1405"/>
    <lineage>
        <taxon>Bacteria</taxon>
        <taxon>Bacillati</taxon>
        <taxon>Bacillota</taxon>
        <taxon>Bacilli</taxon>
        <taxon>Bacillales</taxon>
        <taxon>Bacillaceae</taxon>
        <taxon>Bacillus</taxon>
        <taxon>Bacillus cereus group</taxon>
    </lineage>
</organism>
<dbReference type="Pfam" id="PF00132">
    <property type="entry name" value="Hexapep"/>
    <property type="match status" value="1"/>
</dbReference>
<dbReference type="PANTHER" id="PTHR43300">
    <property type="entry name" value="ACETYLTRANSFERASE"/>
    <property type="match status" value="1"/>
</dbReference>
<dbReference type="SUPFAM" id="SSF51161">
    <property type="entry name" value="Trimeric LpxA-like enzymes"/>
    <property type="match status" value="1"/>
</dbReference>
<sequence>MFLNQNPQLASYEIGDWSYGDLNVRTWGEGASLKLGKFCSIADHVTVFLGGEHRTDWISTYPFNVIVPEGAGFSGHPKTKGDVIIGHDVWIGSGAMIMSGVKVGNGAVIGARSVVTRDIPPYGIVAGNPAKLVRYRFSPEVIEELQQISWWDWDISTITASLHFLLSDDVSEFIREYKE</sequence>
<name>A0A1E8BKJ4_BACMY</name>
<gene>
    <name evidence="3" type="ORF">BWGOE11_36140</name>
</gene>
<evidence type="ECO:0000313" key="4">
    <source>
        <dbReference type="Proteomes" id="UP000175835"/>
    </source>
</evidence>
<dbReference type="GO" id="GO:0016740">
    <property type="term" value="F:transferase activity"/>
    <property type="evidence" value="ECO:0007669"/>
    <property type="project" value="UniProtKB-KW"/>
</dbReference>